<sequence length="144" mass="15569">MAGVALQSGGKKRKGGSGSERLRSIRTRSRRTRRRKAAISAAAGSNGSDPDVNSVSGPRVKRKKGTDMWGLPISGTLSRATDDGEGGIIGEPRKKKGPGGRRRQGNRAGGGRVPPTQERELRNPLLRLRFRRNGSTETQKEKQQ</sequence>
<dbReference type="EMBL" id="QXJM01000006">
    <property type="protein sequence ID" value="RIE05425.1"/>
    <property type="molecule type" value="Genomic_DNA"/>
</dbReference>
<feature type="compositionally biased region" description="Basic residues" evidence="1">
    <location>
        <begin position="24"/>
        <end position="37"/>
    </location>
</feature>
<feature type="compositionally biased region" description="Low complexity" evidence="1">
    <location>
        <begin position="38"/>
        <end position="48"/>
    </location>
</feature>
<dbReference type="RefSeq" id="WP_119147332.1">
    <property type="nucleotide sequence ID" value="NZ_QXJM01000006.1"/>
</dbReference>
<proteinExistence type="predicted"/>
<gene>
    <name evidence="2" type="ORF">D3H35_00625</name>
</gene>
<evidence type="ECO:0000256" key="1">
    <source>
        <dbReference type="SAM" id="MobiDB-lite"/>
    </source>
</evidence>
<keyword evidence="3" id="KW-1185">Reference proteome</keyword>
<name>A0A398CS47_9BACL</name>
<reference evidence="2 3" key="1">
    <citation type="submission" date="2018-09" db="EMBL/GenBank/DDBJ databases">
        <title>Cohnella cavernae sp. nov., isolated from a karst cave.</title>
        <authorList>
            <person name="Zhu H."/>
        </authorList>
    </citation>
    <scope>NUCLEOTIDE SEQUENCE [LARGE SCALE GENOMIC DNA]</scope>
    <source>
        <strain evidence="2 3">K2E09-144</strain>
    </source>
</reference>
<protein>
    <submittedName>
        <fullName evidence="2">Uncharacterized protein</fullName>
    </submittedName>
</protein>
<comment type="caution">
    <text evidence="2">The sequence shown here is derived from an EMBL/GenBank/DDBJ whole genome shotgun (WGS) entry which is preliminary data.</text>
</comment>
<dbReference type="AlphaFoldDB" id="A0A398CS47"/>
<evidence type="ECO:0000313" key="3">
    <source>
        <dbReference type="Proteomes" id="UP000266340"/>
    </source>
</evidence>
<accession>A0A398CS47</accession>
<dbReference type="Proteomes" id="UP000266340">
    <property type="component" value="Unassembled WGS sequence"/>
</dbReference>
<organism evidence="2 3">
    <name type="scientific">Cohnella faecalis</name>
    <dbReference type="NCBI Taxonomy" id="2315694"/>
    <lineage>
        <taxon>Bacteria</taxon>
        <taxon>Bacillati</taxon>
        <taxon>Bacillota</taxon>
        <taxon>Bacilli</taxon>
        <taxon>Bacillales</taxon>
        <taxon>Paenibacillaceae</taxon>
        <taxon>Cohnella</taxon>
    </lineage>
</organism>
<evidence type="ECO:0000313" key="2">
    <source>
        <dbReference type="EMBL" id="RIE05425.1"/>
    </source>
</evidence>
<feature type="region of interest" description="Disordered" evidence="1">
    <location>
        <begin position="1"/>
        <end position="144"/>
    </location>
</feature>
<feature type="compositionally biased region" description="Basic residues" evidence="1">
    <location>
        <begin position="93"/>
        <end position="105"/>
    </location>
</feature>